<protein>
    <submittedName>
        <fullName evidence="2">UDP-galactopyranose mutase</fullName>
    </submittedName>
</protein>
<dbReference type="Gene3D" id="3.40.50.720">
    <property type="entry name" value="NAD(P)-binding Rossmann-like Domain"/>
    <property type="match status" value="3"/>
</dbReference>
<feature type="domain" description="UDP-galactopyranose mutase C-terminal" evidence="1">
    <location>
        <begin position="146"/>
        <end position="359"/>
    </location>
</feature>
<dbReference type="EMBL" id="JBHUIT010000002">
    <property type="protein sequence ID" value="MFD2255868.1"/>
    <property type="molecule type" value="Genomic_DNA"/>
</dbReference>
<gene>
    <name evidence="2" type="ORF">ACFSSA_04190</name>
</gene>
<dbReference type="Pfam" id="PF03275">
    <property type="entry name" value="GLF"/>
    <property type="match status" value="1"/>
</dbReference>
<name>A0ABW5D4D7_9BACT</name>
<sequence length="381" mass="43662">MRFLIIGAGFSGIVAAHQLSNAGHSCTVVDRRSHLAGNAHDSHDKAGVLIHNYGPHYFRTNSQRILDYLSKFTEWREVDYTIKSYTEDRYWSFPINLNTFEELIGKPATTAQFQTYLEENRLDIPAPKNSEEAILSQVGPRLYELFFEGYTLKQWKRHPRELDPSVCNRIPIRTNRDDRYLSETFQALPAAGYTRLIENILADSPNVSLHLNTDFTEARARFPHDHLIFTGAIDEYFDRCFGALPYRSLRFENESFTAQELVSREAISGKKGFWQPAMQVNYPGKDIPFTRIVEIKHATGQQIDASTIVREFPKDWSPGEEPYYPVPAPDAAAAYRKYAELAAGEIDTTFIGRLATYRYYNMDQVTGMALATSEKLIKRFN</sequence>
<dbReference type="InterPro" id="IPR015899">
    <property type="entry name" value="UDP-GalPyranose_mutase_C"/>
</dbReference>
<dbReference type="Proteomes" id="UP001597375">
    <property type="component" value="Unassembled WGS sequence"/>
</dbReference>
<dbReference type="PANTHER" id="PTHR21197:SF0">
    <property type="entry name" value="UDP-GALACTOPYRANOSE MUTASE"/>
    <property type="match status" value="1"/>
</dbReference>
<comment type="caution">
    <text evidence="2">The sequence shown here is derived from an EMBL/GenBank/DDBJ whole genome shotgun (WGS) entry which is preliminary data.</text>
</comment>
<accession>A0ABW5D4D7</accession>
<dbReference type="Pfam" id="PF13450">
    <property type="entry name" value="NAD_binding_8"/>
    <property type="match status" value="1"/>
</dbReference>
<evidence type="ECO:0000313" key="2">
    <source>
        <dbReference type="EMBL" id="MFD2255868.1"/>
    </source>
</evidence>
<dbReference type="SUPFAM" id="SSF54373">
    <property type="entry name" value="FAD-linked reductases, C-terminal domain"/>
    <property type="match status" value="1"/>
</dbReference>
<proteinExistence type="predicted"/>
<dbReference type="RefSeq" id="WP_386818599.1">
    <property type="nucleotide sequence ID" value="NZ_JBHUIT010000002.1"/>
</dbReference>
<evidence type="ECO:0000259" key="1">
    <source>
        <dbReference type="Pfam" id="PF03275"/>
    </source>
</evidence>
<dbReference type="SUPFAM" id="SSF51971">
    <property type="entry name" value="Nucleotide-binding domain"/>
    <property type="match status" value="1"/>
</dbReference>
<keyword evidence="3" id="KW-1185">Reference proteome</keyword>
<reference evidence="3" key="1">
    <citation type="journal article" date="2019" name="Int. J. Syst. Evol. Microbiol.">
        <title>The Global Catalogue of Microorganisms (GCM) 10K type strain sequencing project: providing services to taxonomists for standard genome sequencing and annotation.</title>
        <authorList>
            <consortium name="The Broad Institute Genomics Platform"/>
            <consortium name="The Broad Institute Genome Sequencing Center for Infectious Disease"/>
            <person name="Wu L."/>
            <person name="Ma J."/>
        </authorList>
    </citation>
    <scope>NUCLEOTIDE SEQUENCE [LARGE SCALE GENOMIC DNA]</scope>
    <source>
        <strain evidence="3">CGMCC 4.7106</strain>
    </source>
</reference>
<dbReference type="PANTHER" id="PTHR21197">
    <property type="entry name" value="UDP-GALACTOPYRANOSE MUTASE"/>
    <property type="match status" value="1"/>
</dbReference>
<organism evidence="2 3">
    <name type="scientific">Luteolibacter algae</name>
    <dbReference type="NCBI Taxonomy" id="454151"/>
    <lineage>
        <taxon>Bacteria</taxon>
        <taxon>Pseudomonadati</taxon>
        <taxon>Verrucomicrobiota</taxon>
        <taxon>Verrucomicrobiia</taxon>
        <taxon>Verrucomicrobiales</taxon>
        <taxon>Verrucomicrobiaceae</taxon>
        <taxon>Luteolibacter</taxon>
    </lineage>
</organism>
<evidence type="ECO:0000313" key="3">
    <source>
        <dbReference type="Proteomes" id="UP001597375"/>
    </source>
</evidence>